<keyword evidence="6 13" id="KW-1133">Transmembrane helix</keyword>
<evidence type="ECO:0000256" key="3">
    <source>
        <dbReference type="ARBA" id="ARBA00022448"/>
    </source>
</evidence>
<feature type="compositionally biased region" description="Polar residues" evidence="12">
    <location>
        <begin position="591"/>
        <end position="606"/>
    </location>
</feature>
<feature type="transmembrane region" description="Helical" evidence="13">
    <location>
        <begin position="427"/>
        <end position="452"/>
    </location>
</feature>
<evidence type="ECO:0000256" key="10">
    <source>
        <dbReference type="ARBA" id="ARBA00023201"/>
    </source>
</evidence>
<feature type="transmembrane region" description="Helical" evidence="13">
    <location>
        <begin position="207"/>
        <end position="235"/>
    </location>
</feature>
<evidence type="ECO:0000256" key="1">
    <source>
        <dbReference type="ARBA" id="ARBA00004651"/>
    </source>
</evidence>
<feature type="transmembrane region" description="Helical" evidence="13">
    <location>
        <begin position="525"/>
        <end position="547"/>
    </location>
</feature>
<organism evidence="15">
    <name type="scientific">Cuerna arida</name>
    <dbReference type="NCBI Taxonomy" id="1464854"/>
    <lineage>
        <taxon>Eukaryota</taxon>
        <taxon>Metazoa</taxon>
        <taxon>Ecdysozoa</taxon>
        <taxon>Arthropoda</taxon>
        <taxon>Hexapoda</taxon>
        <taxon>Insecta</taxon>
        <taxon>Pterygota</taxon>
        <taxon>Neoptera</taxon>
        <taxon>Paraneoptera</taxon>
        <taxon>Hemiptera</taxon>
        <taxon>Auchenorrhyncha</taxon>
        <taxon>Membracoidea</taxon>
        <taxon>Cicadellidae</taxon>
        <taxon>Cicadellinae</taxon>
        <taxon>Proconiini</taxon>
        <taxon>Cuerna</taxon>
    </lineage>
</organism>
<evidence type="ECO:0000256" key="13">
    <source>
        <dbReference type="SAM" id="Phobius"/>
    </source>
</evidence>
<keyword evidence="4" id="KW-1003">Cell membrane</keyword>
<dbReference type="Gene3D" id="1.20.1730.10">
    <property type="entry name" value="Sodium/glucose cotransporter"/>
    <property type="match status" value="1"/>
</dbReference>
<keyword evidence="5 13" id="KW-0812">Transmembrane</keyword>
<evidence type="ECO:0000256" key="7">
    <source>
        <dbReference type="ARBA" id="ARBA00023053"/>
    </source>
</evidence>
<sequence>MALLAVALAMLPLAAAELCPDHEHPRFEWLDYVVLAAMLVVSCCIGFFYALFGSKAETSADFLLGGSDMGTIPMAMSLAAGFITAIELLGNPSEMYTYGTQFWMTCVAFLVVVPITSYLYLPVYMKLRLTSCYEYLEMRFNKKIRIIAAGLYVLQMVLYTSVAVYAPALALSHVTGLNTYIAVTLVYVVCIFYASQGGMKAVIMTDTFQAAVLILSILAIIILGQGLVGGFSHIIDVNYESGRIELFELNPNPTVRHSVWSVVIGGTVYWTTMFCSNQASIQKYLSVGSISQARKGLWVSSISLIIVFSINFYTGMIMYAEYKDCDPLSNRVISASDQLMPLFVMNTLGHLQGIPGLFVAGIFAASLGTVASAVNSLAAVTIQDFLLGVFDYKPEEHKGALLSKWISAGFGVLSFLLVFVVEQLGSLLQVALSFNGMAGGIMLGLFSLGMFFPWANSRGALVGSSVAMALVVWIGIGTQIAQTRGFQSAEARPTSLQSCNCSINYTLPSTSLSSDEVFVLYQISYLWYSVIGLVVTLVIGLGTSLMYQPQDPCRLHPDLISPPIMALLQSLPNSVKESVGLPVQTKEAADSTLNSNKKQTEMNGITNPGLVMDNEPV</sequence>
<feature type="transmembrane region" description="Helical" evidence="13">
    <location>
        <begin position="354"/>
        <end position="380"/>
    </location>
</feature>
<evidence type="ECO:0000256" key="4">
    <source>
        <dbReference type="ARBA" id="ARBA00022475"/>
    </source>
</evidence>
<keyword evidence="10" id="KW-0739">Sodium transport</keyword>
<feature type="transmembrane region" description="Helical" evidence="13">
    <location>
        <begin position="144"/>
        <end position="165"/>
    </location>
</feature>
<accession>A0A1B6F543</accession>
<comment type="similarity">
    <text evidence="2 11">Belongs to the sodium:solute symporter (SSF) (TC 2.A.21) family.</text>
</comment>
<keyword evidence="14" id="KW-0732">Signal</keyword>
<comment type="subcellular location">
    <subcellularLocation>
        <location evidence="1">Cell membrane</location>
        <topology evidence="1">Multi-pass membrane protein</topology>
    </subcellularLocation>
</comment>
<feature type="transmembrane region" description="Helical" evidence="13">
    <location>
        <begin position="32"/>
        <end position="52"/>
    </location>
</feature>
<evidence type="ECO:0000256" key="8">
    <source>
        <dbReference type="ARBA" id="ARBA00023065"/>
    </source>
</evidence>
<dbReference type="InterPro" id="IPR038377">
    <property type="entry name" value="Na/Glc_symporter_sf"/>
</dbReference>
<evidence type="ECO:0000256" key="14">
    <source>
        <dbReference type="SAM" id="SignalP"/>
    </source>
</evidence>
<dbReference type="PANTHER" id="PTHR42985">
    <property type="entry name" value="SODIUM-COUPLED MONOCARBOXYLATE TRANSPORTER"/>
    <property type="match status" value="1"/>
</dbReference>
<evidence type="ECO:0008006" key="16">
    <source>
        <dbReference type="Google" id="ProtNLM"/>
    </source>
</evidence>
<dbReference type="GO" id="GO:0006814">
    <property type="term" value="P:sodium ion transport"/>
    <property type="evidence" value="ECO:0007669"/>
    <property type="project" value="UniProtKB-KW"/>
</dbReference>
<dbReference type="Pfam" id="PF00474">
    <property type="entry name" value="SSF"/>
    <property type="match status" value="1"/>
</dbReference>
<evidence type="ECO:0000313" key="15">
    <source>
        <dbReference type="EMBL" id="JAS45211.1"/>
    </source>
</evidence>
<protein>
    <recommendedName>
        <fullName evidence="16">Sodium-coupled monocarboxylate transporter 1</fullName>
    </recommendedName>
</protein>
<feature type="transmembrane region" description="Helical" evidence="13">
    <location>
        <begin position="102"/>
        <end position="123"/>
    </location>
</feature>
<feature type="chain" id="PRO_5008582706" description="Sodium-coupled monocarboxylate transporter 1" evidence="14">
    <location>
        <begin position="17"/>
        <end position="617"/>
    </location>
</feature>
<dbReference type="GO" id="GO:0015293">
    <property type="term" value="F:symporter activity"/>
    <property type="evidence" value="ECO:0007669"/>
    <property type="project" value="TreeGrafter"/>
</dbReference>
<dbReference type="PANTHER" id="PTHR42985:SF39">
    <property type="entry name" value="GH10366P"/>
    <property type="match status" value="1"/>
</dbReference>
<dbReference type="InterPro" id="IPR051163">
    <property type="entry name" value="Sodium:Solute_Symporter_SSF"/>
</dbReference>
<feature type="signal peptide" evidence="14">
    <location>
        <begin position="1"/>
        <end position="16"/>
    </location>
</feature>
<dbReference type="NCBIfam" id="TIGR00813">
    <property type="entry name" value="sss"/>
    <property type="match status" value="1"/>
</dbReference>
<name>A0A1B6F543_9HEMI</name>
<dbReference type="EMBL" id="GECZ01024558">
    <property type="protein sequence ID" value="JAS45211.1"/>
    <property type="molecule type" value="Transcribed_RNA"/>
</dbReference>
<keyword evidence="3" id="KW-0813">Transport</keyword>
<evidence type="ECO:0000256" key="5">
    <source>
        <dbReference type="ARBA" id="ARBA00022692"/>
    </source>
</evidence>
<feature type="region of interest" description="Disordered" evidence="12">
    <location>
        <begin position="586"/>
        <end position="617"/>
    </location>
</feature>
<dbReference type="PROSITE" id="PS50283">
    <property type="entry name" value="NA_SOLUT_SYMP_3"/>
    <property type="match status" value="1"/>
</dbReference>
<feature type="transmembrane region" description="Helical" evidence="13">
    <location>
        <begin position="401"/>
        <end position="421"/>
    </location>
</feature>
<feature type="transmembrane region" description="Helical" evidence="13">
    <location>
        <begin position="72"/>
        <end position="90"/>
    </location>
</feature>
<keyword evidence="7" id="KW-0915">Sodium</keyword>
<feature type="transmembrane region" description="Helical" evidence="13">
    <location>
        <begin position="255"/>
        <end position="275"/>
    </location>
</feature>
<keyword evidence="8" id="KW-0406">Ion transport</keyword>
<evidence type="ECO:0000256" key="9">
    <source>
        <dbReference type="ARBA" id="ARBA00023136"/>
    </source>
</evidence>
<reference evidence="15" key="1">
    <citation type="submission" date="2015-11" db="EMBL/GenBank/DDBJ databases">
        <title>De novo transcriptome assembly of four potential Pierce s Disease insect vectors from Arizona vineyards.</title>
        <authorList>
            <person name="Tassone E.E."/>
        </authorList>
    </citation>
    <scope>NUCLEOTIDE SEQUENCE</scope>
</reference>
<evidence type="ECO:0000256" key="12">
    <source>
        <dbReference type="SAM" id="MobiDB-lite"/>
    </source>
</evidence>
<feature type="transmembrane region" description="Helical" evidence="13">
    <location>
        <begin position="296"/>
        <end position="320"/>
    </location>
</feature>
<evidence type="ECO:0000256" key="11">
    <source>
        <dbReference type="RuleBase" id="RU362091"/>
    </source>
</evidence>
<gene>
    <name evidence="15" type="ORF">g.30322</name>
</gene>
<evidence type="ECO:0000256" key="6">
    <source>
        <dbReference type="ARBA" id="ARBA00022989"/>
    </source>
</evidence>
<proteinExistence type="inferred from homology"/>
<keyword evidence="9 13" id="KW-0472">Membrane</keyword>
<feature type="transmembrane region" description="Helical" evidence="13">
    <location>
        <begin position="459"/>
        <end position="476"/>
    </location>
</feature>
<dbReference type="GO" id="GO:0005886">
    <property type="term" value="C:plasma membrane"/>
    <property type="evidence" value="ECO:0007669"/>
    <property type="project" value="UniProtKB-SubCell"/>
</dbReference>
<dbReference type="AlphaFoldDB" id="A0A1B6F543"/>
<dbReference type="InterPro" id="IPR001734">
    <property type="entry name" value="Na/solute_symporter"/>
</dbReference>
<feature type="transmembrane region" description="Helical" evidence="13">
    <location>
        <begin position="177"/>
        <end position="195"/>
    </location>
</feature>
<evidence type="ECO:0000256" key="2">
    <source>
        <dbReference type="ARBA" id="ARBA00006434"/>
    </source>
</evidence>
<dbReference type="CDD" id="cd11492">
    <property type="entry name" value="SLC5sbd_NIS-SMVT"/>
    <property type="match status" value="1"/>
</dbReference>